<evidence type="ECO:0000313" key="3">
    <source>
        <dbReference type="Proteomes" id="UP000177279"/>
    </source>
</evidence>
<accession>A0A1G2THE3</accession>
<dbReference type="SUPFAM" id="SSF50475">
    <property type="entry name" value="FMN-binding split barrel"/>
    <property type="match status" value="1"/>
</dbReference>
<gene>
    <name evidence="2" type="ORF">A3D49_02685</name>
</gene>
<evidence type="ECO:0000259" key="1">
    <source>
        <dbReference type="Pfam" id="PF01243"/>
    </source>
</evidence>
<dbReference type="EMBL" id="MHVS01000004">
    <property type="protein sequence ID" value="OHA96725.1"/>
    <property type="molecule type" value="Genomic_DNA"/>
</dbReference>
<sequence>MTDIKPKIREVLEKGHLMSLATVDDGGVWVADVVYVYDDEFNIYWMSDPDVRHSKAILKNPQTAGSITISNKTKEKNLGIQFSGKAERLEGIQFQLLIKHLAKRGYPAPDLSQAAKLLDGDMWYKLTPARIDITDEEQFGFDKRNMDL</sequence>
<evidence type="ECO:0000313" key="2">
    <source>
        <dbReference type="EMBL" id="OHA96725.1"/>
    </source>
</evidence>
<dbReference type="AlphaFoldDB" id="A0A1G2THE3"/>
<comment type="caution">
    <text evidence="2">The sequence shown here is derived from an EMBL/GenBank/DDBJ whole genome shotgun (WGS) entry which is preliminary data.</text>
</comment>
<dbReference type="InterPro" id="IPR012349">
    <property type="entry name" value="Split_barrel_FMN-bd"/>
</dbReference>
<name>A0A1G2THE3_9BACT</name>
<proteinExistence type="predicted"/>
<dbReference type="InterPro" id="IPR011576">
    <property type="entry name" value="Pyridox_Oxase_N"/>
</dbReference>
<dbReference type="Proteomes" id="UP000177279">
    <property type="component" value="Unassembled WGS sequence"/>
</dbReference>
<protein>
    <recommendedName>
        <fullName evidence="1">Pyridoxamine 5'-phosphate oxidase N-terminal domain-containing protein</fullName>
    </recommendedName>
</protein>
<organism evidence="2 3">
    <name type="scientific">Candidatus Zambryskibacteria bacterium RIFCSPHIGHO2_02_FULL_43_37</name>
    <dbReference type="NCBI Taxonomy" id="1802749"/>
    <lineage>
        <taxon>Bacteria</taxon>
        <taxon>Candidatus Zambryskiibacteriota</taxon>
    </lineage>
</organism>
<reference evidence="2 3" key="1">
    <citation type="journal article" date="2016" name="Nat. Commun.">
        <title>Thousands of microbial genomes shed light on interconnected biogeochemical processes in an aquifer system.</title>
        <authorList>
            <person name="Anantharaman K."/>
            <person name="Brown C.T."/>
            <person name="Hug L.A."/>
            <person name="Sharon I."/>
            <person name="Castelle C.J."/>
            <person name="Probst A.J."/>
            <person name="Thomas B.C."/>
            <person name="Singh A."/>
            <person name="Wilkins M.J."/>
            <person name="Karaoz U."/>
            <person name="Brodie E.L."/>
            <person name="Williams K.H."/>
            <person name="Hubbard S.S."/>
            <person name="Banfield J.F."/>
        </authorList>
    </citation>
    <scope>NUCLEOTIDE SEQUENCE [LARGE SCALE GENOMIC DNA]</scope>
</reference>
<feature type="domain" description="Pyridoxamine 5'-phosphate oxidase N-terminal" evidence="1">
    <location>
        <begin position="4"/>
        <end position="97"/>
    </location>
</feature>
<dbReference type="Gene3D" id="2.30.110.10">
    <property type="entry name" value="Electron Transport, Fmn-binding Protein, Chain A"/>
    <property type="match status" value="1"/>
</dbReference>
<dbReference type="Pfam" id="PF01243">
    <property type="entry name" value="PNPOx_N"/>
    <property type="match status" value="1"/>
</dbReference>